<sequence>MNPEARWSQELETPTAGFFEAFAARIAEPDGVRDAVREAVKALVPRIDWEAYQPHVPHGILGLRAVFRLRPLLETRSFHRALGIQLHMAAHEGRRSAQAAAQVASAKGSGQWRNLESFIESRRPGLAYAEAQGFELPEPADFQRLGRRVDTDMANVGHKAVLVSDLGDLHEQLERPKATGRRLFGLAAWVAATPEDSFWARRAAKRLGENQVALTWTGMDPDATALDPWVREICDLGLVALLDRFTERIRFGQEALDALTALVLAACEKQLDARRDLEGKTAWSFVYLANLARTRPTDPRIWCQAAALVNLFPTDEAEERIRPAALAEPTCEGLLEAVLDAEPGPAMGQALGLVRSGMGDEALAALAEAATRNDPSFNHAHQLLAVAAVADLMPHLPAFAREALLVALAKNLANSQGSGDLGRLADRALSALEAP</sequence>
<accession>A0ABQ5QK14</accession>
<proteinExistence type="predicted"/>
<reference evidence="1 2" key="1">
    <citation type="journal article" date="2023" name="Antonie Van Leeuwenhoek">
        <title>Mesoterricola silvestris gen. nov., sp. nov., Mesoterricola sediminis sp. nov., Geothrix oryzae sp. nov., Geothrix edaphica sp. nov., Geothrix rubra sp. nov., and Geothrix limicola sp. nov., six novel members of Acidobacteriota isolated from soils.</title>
        <authorList>
            <person name="Itoh H."/>
            <person name="Sugisawa Y."/>
            <person name="Mise K."/>
            <person name="Xu Z."/>
            <person name="Kuniyasu M."/>
            <person name="Ushijima N."/>
            <person name="Kawano K."/>
            <person name="Kobayashi E."/>
            <person name="Shiratori Y."/>
            <person name="Masuda Y."/>
            <person name="Senoo K."/>
        </authorList>
    </citation>
    <scope>NUCLEOTIDE SEQUENCE [LARGE SCALE GENOMIC DNA]</scope>
    <source>
        <strain evidence="1 2">Red804</strain>
    </source>
</reference>
<organism evidence="1 2">
    <name type="scientific">Geothrix limicola</name>
    <dbReference type="NCBI Taxonomy" id="2927978"/>
    <lineage>
        <taxon>Bacteria</taxon>
        <taxon>Pseudomonadati</taxon>
        <taxon>Acidobacteriota</taxon>
        <taxon>Holophagae</taxon>
        <taxon>Holophagales</taxon>
        <taxon>Holophagaceae</taxon>
        <taxon>Geothrix</taxon>
    </lineage>
</organism>
<comment type="caution">
    <text evidence="1">The sequence shown here is derived from an EMBL/GenBank/DDBJ whole genome shotgun (WGS) entry which is preliminary data.</text>
</comment>
<evidence type="ECO:0000313" key="1">
    <source>
        <dbReference type="EMBL" id="GLH74653.1"/>
    </source>
</evidence>
<dbReference type="EMBL" id="BSDE01000007">
    <property type="protein sequence ID" value="GLH74653.1"/>
    <property type="molecule type" value="Genomic_DNA"/>
</dbReference>
<dbReference type="RefSeq" id="WP_285577155.1">
    <property type="nucleotide sequence ID" value="NZ_BSDE01000007.1"/>
</dbReference>
<evidence type="ECO:0008006" key="3">
    <source>
        <dbReference type="Google" id="ProtNLM"/>
    </source>
</evidence>
<gene>
    <name evidence="1" type="ORF">GETHLI_31550</name>
</gene>
<dbReference type="Proteomes" id="UP001165069">
    <property type="component" value="Unassembled WGS sequence"/>
</dbReference>
<protein>
    <recommendedName>
        <fullName evidence="3">HEAT repeat domain-containing protein</fullName>
    </recommendedName>
</protein>
<name>A0ABQ5QK14_9BACT</name>
<evidence type="ECO:0000313" key="2">
    <source>
        <dbReference type="Proteomes" id="UP001165069"/>
    </source>
</evidence>
<keyword evidence="2" id="KW-1185">Reference proteome</keyword>